<proteinExistence type="predicted"/>
<dbReference type="Pfam" id="PF12796">
    <property type="entry name" value="Ank_2"/>
    <property type="match status" value="1"/>
</dbReference>
<gene>
    <name evidence="4" type="ORF">PSALAMII_LOCUS1808</name>
</gene>
<comment type="caution">
    <text evidence="4">The sequence shown here is derived from an EMBL/GenBank/DDBJ whole genome shotgun (WGS) entry which is preliminary data.</text>
</comment>
<dbReference type="Pfam" id="PF00023">
    <property type="entry name" value="Ank"/>
    <property type="match status" value="1"/>
</dbReference>
<dbReference type="InterPro" id="IPR036770">
    <property type="entry name" value="Ankyrin_rpt-contain_sf"/>
</dbReference>
<evidence type="ECO:0000256" key="2">
    <source>
        <dbReference type="ARBA" id="ARBA00023043"/>
    </source>
</evidence>
<protein>
    <recommendedName>
        <fullName evidence="6">Ankyrin repeat protein</fullName>
    </recommendedName>
</protein>
<organism evidence="4 5">
    <name type="scientific">Penicillium salamii</name>
    <dbReference type="NCBI Taxonomy" id="1612424"/>
    <lineage>
        <taxon>Eukaryota</taxon>
        <taxon>Fungi</taxon>
        <taxon>Dikarya</taxon>
        <taxon>Ascomycota</taxon>
        <taxon>Pezizomycotina</taxon>
        <taxon>Eurotiomycetes</taxon>
        <taxon>Eurotiomycetidae</taxon>
        <taxon>Eurotiales</taxon>
        <taxon>Aspergillaceae</taxon>
        <taxon>Penicillium</taxon>
    </lineage>
</organism>
<dbReference type="OrthoDB" id="1470350at2759"/>
<feature type="non-terminal residue" evidence="4">
    <location>
        <position position="1"/>
    </location>
</feature>
<accession>A0A9W4N898</accession>
<dbReference type="PANTHER" id="PTHR24198:SF165">
    <property type="entry name" value="ANKYRIN REPEAT-CONTAINING PROTEIN-RELATED"/>
    <property type="match status" value="1"/>
</dbReference>
<keyword evidence="2 3" id="KW-0040">ANK repeat</keyword>
<dbReference type="PROSITE" id="PS50088">
    <property type="entry name" value="ANK_REPEAT"/>
    <property type="match status" value="2"/>
</dbReference>
<dbReference type="EMBL" id="CAJVPA010000068">
    <property type="protein sequence ID" value="CAG8296657.1"/>
    <property type="molecule type" value="Genomic_DNA"/>
</dbReference>
<keyword evidence="1" id="KW-0677">Repeat</keyword>
<feature type="repeat" description="ANK" evidence="3">
    <location>
        <begin position="1"/>
        <end position="32"/>
    </location>
</feature>
<dbReference type="AlphaFoldDB" id="A0A9W4N898"/>
<dbReference type="Gene3D" id="1.25.40.20">
    <property type="entry name" value="Ankyrin repeat-containing domain"/>
    <property type="match status" value="2"/>
</dbReference>
<reference evidence="4" key="1">
    <citation type="submission" date="2021-07" db="EMBL/GenBank/DDBJ databases">
        <authorList>
            <person name="Branca A.L. A."/>
        </authorList>
    </citation>
    <scope>NUCLEOTIDE SEQUENCE</scope>
</reference>
<dbReference type="SUPFAM" id="SSF48403">
    <property type="entry name" value="Ankyrin repeat"/>
    <property type="match status" value="1"/>
</dbReference>
<name>A0A9W4N898_9EURO</name>
<dbReference type="PANTHER" id="PTHR24198">
    <property type="entry name" value="ANKYRIN REPEAT AND PROTEIN KINASE DOMAIN-CONTAINING PROTEIN"/>
    <property type="match status" value="1"/>
</dbReference>
<evidence type="ECO:0008006" key="6">
    <source>
        <dbReference type="Google" id="ProtNLM"/>
    </source>
</evidence>
<feature type="repeat" description="ANK" evidence="3">
    <location>
        <begin position="104"/>
        <end position="137"/>
    </location>
</feature>
<evidence type="ECO:0000313" key="5">
    <source>
        <dbReference type="Proteomes" id="UP001152646"/>
    </source>
</evidence>
<dbReference type="InterPro" id="IPR002110">
    <property type="entry name" value="Ankyrin_rpt"/>
</dbReference>
<dbReference type="Proteomes" id="UP001152646">
    <property type="component" value="Unassembled WGS sequence"/>
</dbReference>
<evidence type="ECO:0000256" key="3">
    <source>
        <dbReference type="PROSITE-ProRule" id="PRU00023"/>
    </source>
</evidence>
<evidence type="ECO:0000313" key="4">
    <source>
        <dbReference type="EMBL" id="CAG8296657.1"/>
    </source>
</evidence>
<evidence type="ECO:0000256" key="1">
    <source>
        <dbReference type="ARBA" id="ARBA00022737"/>
    </source>
</evidence>
<dbReference type="PROSITE" id="PS50297">
    <property type="entry name" value="ANK_REP_REGION"/>
    <property type="match status" value="1"/>
</dbReference>
<dbReference type="SMART" id="SM00248">
    <property type="entry name" value="ANK"/>
    <property type="match status" value="3"/>
</dbReference>
<sequence length="195" mass="21244">RQTVLWLAVFHQNKELVALLLSKGANPDAADQDGISPWIEACIKNKDVIKYLFLDHWNNVCPELKSETCTGNAEMIRDAATNADPGALRTQLRRGENVDAVDHQGRTALHLAAAHGNLLAVKSLLCQNTIDPGALDQRNRTPLHAAAMGGHLEGRSAAASNESFPELPGYPWQHSTVVGNVKTSRRCHEEASERG</sequence>